<evidence type="ECO:0000259" key="5">
    <source>
        <dbReference type="PROSITE" id="PS50158"/>
    </source>
</evidence>
<keyword evidence="3" id="KW-0479">Metal-binding</keyword>
<evidence type="ECO:0000313" key="6">
    <source>
        <dbReference type="EMBL" id="KAD3641436.1"/>
    </source>
</evidence>
<dbReference type="PROSITE" id="PS50158">
    <property type="entry name" value="ZF_CCHC"/>
    <property type="match status" value="1"/>
</dbReference>
<dbReference type="GO" id="GO:0008270">
    <property type="term" value="F:zinc ion binding"/>
    <property type="evidence" value="ECO:0007669"/>
    <property type="project" value="UniProtKB-KW"/>
</dbReference>
<dbReference type="GO" id="GO:0003676">
    <property type="term" value="F:nucleic acid binding"/>
    <property type="evidence" value="ECO:0007669"/>
    <property type="project" value="InterPro"/>
</dbReference>
<keyword evidence="3" id="KW-0863">Zinc-finger</keyword>
<evidence type="ECO:0000256" key="4">
    <source>
        <dbReference type="SAM" id="MobiDB-lite"/>
    </source>
</evidence>
<dbReference type="PANTHER" id="PTHR10460:SF43">
    <property type="entry name" value="ABI FAMILY PROTEIN"/>
    <property type="match status" value="1"/>
</dbReference>
<name>A0A5N6MN20_9ASTR</name>
<feature type="region of interest" description="Disordered" evidence="4">
    <location>
        <begin position="1"/>
        <end position="23"/>
    </location>
</feature>
<dbReference type="Gene3D" id="6.10.140.1620">
    <property type="match status" value="1"/>
</dbReference>
<dbReference type="InterPro" id="IPR028457">
    <property type="entry name" value="ABI"/>
</dbReference>
<dbReference type="PANTHER" id="PTHR10460">
    <property type="entry name" value="ABL INTERACTOR FAMILY MEMBER"/>
    <property type="match status" value="1"/>
</dbReference>
<sequence length="408" mass="47029">MGSLQSQEARLNSRSNDRPERTEEQALQVVHEPYRNYQGNQFRGRGRGGTRGRGRGRIPERNRGPQCHICNRYGHVKKDCWFNDENRAQLAADENHDEADVQEEPHLFLAHISEPLGLVCSSCKAEYVSMEPVNDHHPPSNYDEIFMQRSLIFADNLRDLKNVRSQLYSAAEFFEDSYHKTDHDPLLLESLKDYVSQALINTIDHLGSVTSKVNEFLDENVDEAFETNLRVLCIKQRLQTCQTFRDHEGLSQQSLVIQVPKHHKQYMLPGGPGRLFSKAVKAEKIEPLGLRRGRNERVSREFGSDLVNFSFAKTASTKRSEKRSRSVSPNRFRIKRSGSVANPWASPVSRVWHSGSFSPSTQCHPSEARRSYSLYSEKERRKDIEVYSQKTRNLFKALLSMHKKKNDR</sequence>
<feature type="region of interest" description="Disordered" evidence="4">
    <location>
        <begin position="38"/>
        <end position="63"/>
    </location>
</feature>
<evidence type="ECO:0000256" key="2">
    <source>
        <dbReference type="ARBA" id="ARBA00025223"/>
    </source>
</evidence>
<evidence type="ECO:0000256" key="3">
    <source>
        <dbReference type="PROSITE-ProRule" id="PRU00047"/>
    </source>
</evidence>
<dbReference type="AlphaFoldDB" id="A0A5N6MN20"/>
<accession>A0A5N6MN20</accession>
<feature type="domain" description="CCHC-type" evidence="5">
    <location>
        <begin position="67"/>
        <end position="80"/>
    </location>
</feature>
<evidence type="ECO:0000256" key="1">
    <source>
        <dbReference type="ARBA" id="ARBA00010020"/>
    </source>
</evidence>
<feature type="compositionally biased region" description="Polar residues" evidence="4">
    <location>
        <begin position="1"/>
        <end position="14"/>
    </location>
</feature>
<proteinExistence type="inferred from homology"/>
<organism evidence="6 7">
    <name type="scientific">Mikania micrantha</name>
    <name type="common">bitter vine</name>
    <dbReference type="NCBI Taxonomy" id="192012"/>
    <lineage>
        <taxon>Eukaryota</taxon>
        <taxon>Viridiplantae</taxon>
        <taxon>Streptophyta</taxon>
        <taxon>Embryophyta</taxon>
        <taxon>Tracheophyta</taxon>
        <taxon>Spermatophyta</taxon>
        <taxon>Magnoliopsida</taxon>
        <taxon>eudicotyledons</taxon>
        <taxon>Gunneridae</taxon>
        <taxon>Pentapetalae</taxon>
        <taxon>asterids</taxon>
        <taxon>campanulids</taxon>
        <taxon>Asterales</taxon>
        <taxon>Asteraceae</taxon>
        <taxon>Asteroideae</taxon>
        <taxon>Heliantheae alliance</taxon>
        <taxon>Eupatorieae</taxon>
        <taxon>Mikania</taxon>
    </lineage>
</organism>
<comment type="caution">
    <text evidence="6">The sequence shown here is derived from an EMBL/GenBank/DDBJ whole genome shotgun (WGS) entry which is preliminary data.</text>
</comment>
<dbReference type="InterPro" id="IPR001878">
    <property type="entry name" value="Znf_CCHC"/>
</dbReference>
<reference evidence="6 7" key="1">
    <citation type="submission" date="2019-05" db="EMBL/GenBank/DDBJ databases">
        <title>Mikania micrantha, genome provides insights into the molecular mechanism of rapid growth.</title>
        <authorList>
            <person name="Liu B."/>
        </authorList>
    </citation>
    <scope>NUCLEOTIDE SEQUENCE [LARGE SCALE GENOMIC DNA]</scope>
    <source>
        <strain evidence="6">NLD-2019</strain>
        <tissue evidence="6">Leaf</tissue>
    </source>
</reference>
<dbReference type="OrthoDB" id="1927036at2759"/>
<keyword evidence="7" id="KW-1185">Reference proteome</keyword>
<dbReference type="Proteomes" id="UP000326396">
    <property type="component" value="Linkage Group LG5"/>
</dbReference>
<gene>
    <name evidence="6" type="ORF">E3N88_30660</name>
</gene>
<evidence type="ECO:0000313" key="7">
    <source>
        <dbReference type="Proteomes" id="UP000326396"/>
    </source>
</evidence>
<comment type="function">
    <text evidence="2">Involved in regulation of actin and microtubule organization. Part of a WAVE complex that activates the Arp2/3 complex.</text>
</comment>
<dbReference type="EMBL" id="SZYD01000015">
    <property type="protein sequence ID" value="KAD3641436.1"/>
    <property type="molecule type" value="Genomic_DNA"/>
</dbReference>
<keyword evidence="3" id="KW-0862">Zinc</keyword>
<protein>
    <recommendedName>
        <fullName evidence="5">CCHC-type domain-containing protein</fullName>
    </recommendedName>
</protein>
<feature type="compositionally biased region" description="Basic residues" evidence="4">
    <location>
        <begin position="44"/>
        <end position="56"/>
    </location>
</feature>
<comment type="similarity">
    <text evidence="1">Belongs to the ABI family.</text>
</comment>